<dbReference type="GeneID" id="30179110"/>
<dbReference type="Gene3D" id="3.40.50.620">
    <property type="entry name" value="HUPs"/>
    <property type="match status" value="1"/>
</dbReference>
<dbReference type="RefSeq" id="XP_019017935.1">
    <property type="nucleotide sequence ID" value="XM_019162423.1"/>
</dbReference>
<evidence type="ECO:0000313" key="3">
    <source>
        <dbReference type="Proteomes" id="UP000094455"/>
    </source>
</evidence>
<dbReference type="Pfam" id="PF01467">
    <property type="entry name" value="CTP_transf_like"/>
    <property type="match status" value="1"/>
</dbReference>
<evidence type="ECO:0000259" key="1">
    <source>
        <dbReference type="Pfam" id="PF01467"/>
    </source>
</evidence>
<evidence type="ECO:0000313" key="2">
    <source>
        <dbReference type="EMBL" id="ODQ46822.1"/>
    </source>
</evidence>
<sequence>VVAVGGTFDHLHDGHKILLSASAFLTGKTLIIGVTGPELLKKKKYLEYLQSYNERVQSVKSFLHNIRPSLTPDVYEINDICGPTAKIENVDALVVSLESSKGADYINNVRSQLGWKELQVYTIGVVGGSDSDKFENKLSSTGYRKLE</sequence>
<dbReference type="PANTHER" id="PTHR10695:SF46">
    <property type="entry name" value="BIFUNCTIONAL COENZYME A SYNTHASE-RELATED"/>
    <property type="match status" value="1"/>
</dbReference>
<feature type="domain" description="Cytidyltransferase-like" evidence="1">
    <location>
        <begin position="4"/>
        <end position="145"/>
    </location>
</feature>
<organism evidence="2 3">
    <name type="scientific">Pichia membranifaciens NRRL Y-2026</name>
    <dbReference type="NCBI Taxonomy" id="763406"/>
    <lineage>
        <taxon>Eukaryota</taxon>
        <taxon>Fungi</taxon>
        <taxon>Dikarya</taxon>
        <taxon>Ascomycota</taxon>
        <taxon>Saccharomycotina</taxon>
        <taxon>Pichiomycetes</taxon>
        <taxon>Pichiales</taxon>
        <taxon>Pichiaceae</taxon>
        <taxon>Pichia</taxon>
    </lineage>
</organism>
<dbReference type="InterPro" id="IPR014729">
    <property type="entry name" value="Rossmann-like_a/b/a_fold"/>
</dbReference>
<name>A0A1E3NKZ4_9ASCO</name>
<protein>
    <recommendedName>
        <fullName evidence="1">Cytidyltransferase-like domain-containing protein</fullName>
    </recommendedName>
</protein>
<proteinExistence type="predicted"/>
<gene>
    <name evidence="2" type="ORF">PICMEDRAFT_25961</name>
</gene>
<dbReference type="PANTHER" id="PTHR10695">
    <property type="entry name" value="DEPHOSPHO-COA KINASE-RELATED"/>
    <property type="match status" value="1"/>
</dbReference>
<dbReference type="NCBIfam" id="NF001985">
    <property type="entry name" value="PRK00777.1"/>
    <property type="match status" value="1"/>
</dbReference>
<dbReference type="AlphaFoldDB" id="A0A1E3NKZ4"/>
<dbReference type="GO" id="GO:0015937">
    <property type="term" value="P:coenzyme A biosynthetic process"/>
    <property type="evidence" value="ECO:0007669"/>
    <property type="project" value="TreeGrafter"/>
</dbReference>
<accession>A0A1E3NKZ4</accession>
<dbReference type="InterPro" id="IPR004821">
    <property type="entry name" value="Cyt_trans-like"/>
</dbReference>
<dbReference type="GO" id="GO:0004140">
    <property type="term" value="F:dephospho-CoA kinase activity"/>
    <property type="evidence" value="ECO:0007669"/>
    <property type="project" value="TreeGrafter"/>
</dbReference>
<dbReference type="STRING" id="763406.A0A1E3NKZ4"/>
<dbReference type="EMBL" id="KV454003">
    <property type="protein sequence ID" value="ODQ46822.1"/>
    <property type="molecule type" value="Genomic_DNA"/>
</dbReference>
<dbReference type="OrthoDB" id="330671at2759"/>
<dbReference type="Proteomes" id="UP000094455">
    <property type="component" value="Unassembled WGS sequence"/>
</dbReference>
<feature type="non-terminal residue" evidence="2">
    <location>
        <position position="1"/>
    </location>
</feature>
<dbReference type="NCBIfam" id="TIGR00125">
    <property type="entry name" value="cyt_tran_rel"/>
    <property type="match status" value="1"/>
</dbReference>
<feature type="non-terminal residue" evidence="2">
    <location>
        <position position="147"/>
    </location>
</feature>
<dbReference type="SUPFAM" id="SSF52374">
    <property type="entry name" value="Nucleotidylyl transferase"/>
    <property type="match status" value="1"/>
</dbReference>
<reference evidence="2 3" key="1">
    <citation type="journal article" date="2016" name="Proc. Natl. Acad. Sci. U.S.A.">
        <title>Comparative genomics of biotechnologically important yeasts.</title>
        <authorList>
            <person name="Riley R."/>
            <person name="Haridas S."/>
            <person name="Wolfe K.H."/>
            <person name="Lopes M.R."/>
            <person name="Hittinger C.T."/>
            <person name="Goeker M."/>
            <person name="Salamov A.A."/>
            <person name="Wisecaver J.H."/>
            <person name="Long T.M."/>
            <person name="Calvey C.H."/>
            <person name="Aerts A.L."/>
            <person name="Barry K.W."/>
            <person name="Choi C."/>
            <person name="Clum A."/>
            <person name="Coughlan A.Y."/>
            <person name="Deshpande S."/>
            <person name="Douglass A.P."/>
            <person name="Hanson S.J."/>
            <person name="Klenk H.-P."/>
            <person name="LaButti K.M."/>
            <person name="Lapidus A."/>
            <person name="Lindquist E.A."/>
            <person name="Lipzen A.M."/>
            <person name="Meier-Kolthoff J.P."/>
            <person name="Ohm R.A."/>
            <person name="Otillar R.P."/>
            <person name="Pangilinan J.L."/>
            <person name="Peng Y."/>
            <person name="Rokas A."/>
            <person name="Rosa C.A."/>
            <person name="Scheuner C."/>
            <person name="Sibirny A.A."/>
            <person name="Slot J.C."/>
            <person name="Stielow J.B."/>
            <person name="Sun H."/>
            <person name="Kurtzman C.P."/>
            <person name="Blackwell M."/>
            <person name="Grigoriev I.V."/>
            <person name="Jeffries T.W."/>
        </authorList>
    </citation>
    <scope>NUCLEOTIDE SEQUENCE [LARGE SCALE GENOMIC DNA]</scope>
    <source>
        <strain evidence="2 3">NRRL Y-2026</strain>
    </source>
</reference>
<keyword evidence="3" id="KW-1185">Reference proteome</keyword>